<name>A0AAN5CBB7_9BILA</name>
<accession>A0AAN5CBB7</accession>
<evidence type="ECO:0000313" key="2">
    <source>
        <dbReference type="Proteomes" id="UP001328107"/>
    </source>
</evidence>
<dbReference type="AlphaFoldDB" id="A0AAN5CBB7"/>
<evidence type="ECO:0000313" key="1">
    <source>
        <dbReference type="EMBL" id="GMR35869.1"/>
    </source>
</evidence>
<feature type="non-terminal residue" evidence="1">
    <location>
        <position position="1"/>
    </location>
</feature>
<sequence>FTNFQTMIRISAWIYWEMKWLINSNFCRRMRYYTYFGELFGNILPLASCTVHTSSLQTGFLLRCDC</sequence>
<feature type="non-terminal residue" evidence="1">
    <location>
        <position position="66"/>
    </location>
</feature>
<proteinExistence type="predicted"/>
<reference evidence="2" key="1">
    <citation type="submission" date="2022-10" db="EMBL/GenBank/DDBJ databases">
        <title>Genome assembly of Pristionchus species.</title>
        <authorList>
            <person name="Yoshida K."/>
            <person name="Sommer R.J."/>
        </authorList>
    </citation>
    <scope>NUCLEOTIDE SEQUENCE [LARGE SCALE GENOMIC DNA]</scope>
    <source>
        <strain evidence="2">RS5460</strain>
    </source>
</reference>
<organism evidence="1 2">
    <name type="scientific">Pristionchus mayeri</name>
    <dbReference type="NCBI Taxonomy" id="1317129"/>
    <lineage>
        <taxon>Eukaryota</taxon>
        <taxon>Metazoa</taxon>
        <taxon>Ecdysozoa</taxon>
        <taxon>Nematoda</taxon>
        <taxon>Chromadorea</taxon>
        <taxon>Rhabditida</taxon>
        <taxon>Rhabditina</taxon>
        <taxon>Diplogasteromorpha</taxon>
        <taxon>Diplogasteroidea</taxon>
        <taxon>Neodiplogasteridae</taxon>
        <taxon>Pristionchus</taxon>
    </lineage>
</organism>
<keyword evidence="2" id="KW-1185">Reference proteome</keyword>
<protein>
    <submittedName>
        <fullName evidence="1">Uncharacterized protein</fullName>
    </submittedName>
</protein>
<comment type="caution">
    <text evidence="1">The sequence shown here is derived from an EMBL/GenBank/DDBJ whole genome shotgun (WGS) entry which is preliminary data.</text>
</comment>
<gene>
    <name evidence="1" type="ORF">PMAYCL1PPCAC_06064</name>
</gene>
<dbReference type="EMBL" id="BTRK01000002">
    <property type="protein sequence ID" value="GMR35869.1"/>
    <property type="molecule type" value="Genomic_DNA"/>
</dbReference>
<dbReference type="Proteomes" id="UP001328107">
    <property type="component" value="Unassembled WGS sequence"/>
</dbReference>